<evidence type="ECO:0000313" key="7">
    <source>
        <dbReference type="EMBL" id="EON63024.1"/>
    </source>
</evidence>
<organism evidence="7 8">
    <name type="scientific">Coniosporium apollinis (strain CBS 100218)</name>
    <name type="common">Rock-inhabiting black yeast</name>
    <dbReference type="NCBI Taxonomy" id="1168221"/>
    <lineage>
        <taxon>Eukaryota</taxon>
        <taxon>Fungi</taxon>
        <taxon>Dikarya</taxon>
        <taxon>Ascomycota</taxon>
        <taxon>Pezizomycotina</taxon>
        <taxon>Dothideomycetes</taxon>
        <taxon>Dothideomycetes incertae sedis</taxon>
        <taxon>Coniosporium</taxon>
    </lineage>
</organism>
<dbReference type="Proteomes" id="UP000016924">
    <property type="component" value="Unassembled WGS sequence"/>
</dbReference>
<feature type="transmembrane region" description="Helical" evidence="6">
    <location>
        <begin position="90"/>
        <end position="114"/>
    </location>
</feature>
<dbReference type="GO" id="GO:0071944">
    <property type="term" value="C:cell periphery"/>
    <property type="evidence" value="ECO:0007669"/>
    <property type="project" value="UniProtKB-ARBA"/>
</dbReference>
<feature type="compositionally biased region" description="Polar residues" evidence="5">
    <location>
        <begin position="184"/>
        <end position="201"/>
    </location>
</feature>
<keyword evidence="8" id="KW-1185">Reference proteome</keyword>
<sequence>MATPTLYFSPSGATFVPVSGYTPTSLDERYSTRSMPTTQQDIVVVAGASETVFSLATGAGPATVTVTGPPGGSTGSAATHDGSNGLGTGAIVGIAVGVGGSVLLLVAGVFVFLWRKRRRGAKNNNPTSPTLVNDPKAPPANSDGYYASPPQQYASQSYQQPQSFGYKAELPATPKAELPAELPSPQNTPAPQYSEFQSPTKQVHELDTPR</sequence>
<protein>
    <recommendedName>
        <fullName evidence="9">Mid2 domain-containing protein</fullName>
    </recommendedName>
</protein>
<proteinExistence type="predicted"/>
<name>R7YMH8_CONA1</name>
<dbReference type="RefSeq" id="XP_007778341.1">
    <property type="nucleotide sequence ID" value="XM_007780151.1"/>
</dbReference>
<evidence type="ECO:0000256" key="4">
    <source>
        <dbReference type="ARBA" id="ARBA00023136"/>
    </source>
</evidence>
<dbReference type="GO" id="GO:0016020">
    <property type="term" value="C:membrane"/>
    <property type="evidence" value="ECO:0007669"/>
    <property type="project" value="UniProtKB-SubCell"/>
</dbReference>
<gene>
    <name evidence="7" type="ORF">W97_02250</name>
</gene>
<evidence type="ECO:0000256" key="6">
    <source>
        <dbReference type="SAM" id="Phobius"/>
    </source>
</evidence>
<dbReference type="PANTHER" id="PTHR15549">
    <property type="entry name" value="PAIRED IMMUNOGLOBULIN-LIKE TYPE 2 RECEPTOR"/>
    <property type="match status" value="1"/>
</dbReference>
<dbReference type="CDD" id="cd12087">
    <property type="entry name" value="TM_EGFR-like"/>
    <property type="match status" value="1"/>
</dbReference>
<keyword evidence="2 6" id="KW-0812">Transmembrane</keyword>
<feature type="compositionally biased region" description="Polar residues" evidence="5">
    <location>
        <begin position="122"/>
        <end position="131"/>
    </location>
</feature>
<feature type="compositionally biased region" description="Low complexity" evidence="5">
    <location>
        <begin position="145"/>
        <end position="163"/>
    </location>
</feature>
<comment type="subcellular location">
    <subcellularLocation>
        <location evidence="1">Membrane</location>
        <topology evidence="1">Single-pass membrane protein</topology>
    </subcellularLocation>
</comment>
<dbReference type="GeneID" id="19899561"/>
<evidence type="ECO:0000256" key="2">
    <source>
        <dbReference type="ARBA" id="ARBA00022692"/>
    </source>
</evidence>
<reference evidence="8" key="1">
    <citation type="submission" date="2012-06" db="EMBL/GenBank/DDBJ databases">
        <title>The genome sequence of Coniosporium apollinis CBS 100218.</title>
        <authorList>
            <consortium name="The Broad Institute Genome Sequencing Platform"/>
            <person name="Cuomo C."/>
            <person name="Gorbushina A."/>
            <person name="Noack S."/>
            <person name="Walker B."/>
            <person name="Young S.K."/>
            <person name="Zeng Q."/>
            <person name="Gargeya S."/>
            <person name="Fitzgerald M."/>
            <person name="Haas B."/>
            <person name="Abouelleil A."/>
            <person name="Alvarado L."/>
            <person name="Arachchi H.M."/>
            <person name="Berlin A.M."/>
            <person name="Chapman S.B."/>
            <person name="Goldberg J."/>
            <person name="Griggs A."/>
            <person name="Gujja S."/>
            <person name="Hansen M."/>
            <person name="Howarth C."/>
            <person name="Imamovic A."/>
            <person name="Larimer J."/>
            <person name="McCowan C."/>
            <person name="Montmayeur A."/>
            <person name="Murphy C."/>
            <person name="Neiman D."/>
            <person name="Pearson M."/>
            <person name="Priest M."/>
            <person name="Roberts A."/>
            <person name="Saif S."/>
            <person name="Shea T."/>
            <person name="Sisk P."/>
            <person name="Sykes S."/>
            <person name="Wortman J."/>
            <person name="Nusbaum C."/>
            <person name="Birren B."/>
        </authorList>
    </citation>
    <scope>NUCLEOTIDE SEQUENCE [LARGE SCALE GENOMIC DNA]</scope>
    <source>
        <strain evidence="8">CBS 100218</strain>
    </source>
</reference>
<keyword evidence="3 6" id="KW-1133">Transmembrane helix</keyword>
<dbReference type="OrthoDB" id="10488672at2759"/>
<accession>R7YMH8</accession>
<dbReference type="EMBL" id="JH767561">
    <property type="protein sequence ID" value="EON63024.1"/>
    <property type="molecule type" value="Genomic_DNA"/>
</dbReference>
<evidence type="ECO:0000256" key="3">
    <source>
        <dbReference type="ARBA" id="ARBA00022989"/>
    </source>
</evidence>
<dbReference type="HOGENOM" id="CLU_1310036_0_0_1"/>
<dbReference type="AlphaFoldDB" id="R7YMH8"/>
<feature type="region of interest" description="Disordered" evidence="5">
    <location>
        <begin position="120"/>
        <end position="210"/>
    </location>
</feature>
<evidence type="ECO:0000256" key="5">
    <source>
        <dbReference type="SAM" id="MobiDB-lite"/>
    </source>
</evidence>
<evidence type="ECO:0008006" key="9">
    <source>
        <dbReference type="Google" id="ProtNLM"/>
    </source>
</evidence>
<keyword evidence="4 6" id="KW-0472">Membrane</keyword>
<evidence type="ECO:0000256" key="1">
    <source>
        <dbReference type="ARBA" id="ARBA00004167"/>
    </source>
</evidence>
<dbReference type="InterPro" id="IPR051694">
    <property type="entry name" value="Immunoregulatory_rcpt-like"/>
</dbReference>
<evidence type="ECO:0000313" key="8">
    <source>
        <dbReference type="Proteomes" id="UP000016924"/>
    </source>
</evidence>